<dbReference type="RefSeq" id="WP_274738896.1">
    <property type="nucleotide sequence ID" value="NZ_JARBJQ010000008.1"/>
</dbReference>
<protein>
    <submittedName>
        <fullName evidence="1">Uncharacterized protein</fullName>
    </submittedName>
</protein>
<dbReference type="Proteomes" id="UP000718593">
    <property type="component" value="Unassembled WGS sequence"/>
</dbReference>
<gene>
    <name evidence="1" type="ORF">HXL68_15770</name>
</gene>
<sequence>MKYTVKRSHRAIREQQYPPVGDQLDAIWKVIGVLNSHGIDIGEEARGILARIAEIKDGTPKLVGSIGFHPDATE</sequence>
<organism evidence="1 2">
    <name type="scientific">Dechloromonas agitata</name>
    <dbReference type="NCBI Taxonomy" id="73030"/>
    <lineage>
        <taxon>Bacteria</taxon>
        <taxon>Pseudomonadati</taxon>
        <taxon>Pseudomonadota</taxon>
        <taxon>Betaproteobacteria</taxon>
        <taxon>Rhodocyclales</taxon>
        <taxon>Azonexaceae</taxon>
        <taxon>Dechloromonas</taxon>
    </lineage>
</organism>
<dbReference type="EMBL" id="JABZMI010000472">
    <property type="protein sequence ID" value="MBF1166481.1"/>
    <property type="molecule type" value="Genomic_DNA"/>
</dbReference>
<evidence type="ECO:0000313" key="2">
    <source>
        <dbReference type="Proteomes" id="UP000718593"/>
    </source>
</evidence>
<name>A0A930BWA5_9RHOO</name>
<comment type="caution">
    <text evidence="1">The sequence shown here is derived from an EMBL/GenBank/DDBJ whole genome shotgun (WGS) entry which is preliminary data.</text>
</comment>
<evidence type="ECO:0000313" key="1">
    <source>
        <dbReference type="EMBL" id="MBF1166481.1"/>
    </source>
</evidence>
<accession>A0A930BWA5</accession>
<dbReference type="AlphaFoldDB" id="A0A930BWA5"/>
<proteinExistence type="predicted"/>
<reference evidence="1" key="1">
    <citation type="submission" date="2020-04" db="EMBL/GenBank/DDBJ databases">
        <title>Deep metagenomics examines the oral microbiome during advanced dental caries in children, revealing novel taxa and co-occurrences with host molecules.</title>
        <authorList>
            <person name="Baker J.L."/>
            <person name="Morton J.T."/>
            <person name="Dinis M."/>
            <person name="Alvarez R."/>
            <person name="Tran N.C."/>
            <person name="Knight R."/>
            <person name="Edlund A."/>
        </authorList>
    </citation>
    <scope>NUCLEOTIDE SEQUENCE</scope>
    <source>
        <strain evidence="1">JCVI_32_bin.24</strain>
    </source>
</reference>